<proteinExistence type="predicted"/>
<evidence type="ECO:0000313" key="10">
    <source>
        <dbReference type="EMBL" id="KAF1305266.1"/>
    </source>
</evidence>
<protein>
    <submittedName>
        <fullName evidence="10">Permease</fullName>
    </submittedName>
</protein>
<keyword evidence="2" id="KW-1003">Cell membrane</keyword>
<evidence type="ECO:0000313" key="11">
    <source>
        <dbReference type="Proteomes" id="UP000782705"/>
    </source>
</evidence>
<evidence type="ECO:0000256" key="5">
    <source>
        <dbReference type="ARBA" id="ARBA00023136"/>
    </source>
</evidence>
<feature type="domain" description="MacB-like periplasmic core" evidence="9">
    <location>
        <begin position="23"/>
        <end position="217"/>
    </location>
</feature>
<evidence type="ECO:0000256" key="1">
    <source>
        <dbReference type="ARBA" id="ARBA00004651"/>
    </source>
</evidence>
<gene>
    <name evidence="10" type="ORF">BAU17_12460</name>
</gene>
<comment type="caution">
    <text evidence="10">The sequence shown here is derived from an EMBL/GenBank/DDBJ whole genome shotgun (WGS) entry which is preliminary data.</text>
</comment>
<dbReference type="RefSeq" id="WP_161901329.1">
    <property type="nucleotide sequence ID" value="NZ_MAEL01000018.1"/>
</dbReference>
<feature type="transmembrane region" description="Helical" evidence="7">
    <location>
        <begin position="688"/>
        <end position="713"/>
    </location>
</feature>
<feature type="coiled-coil region" evidence="6">
    <location>
        <begin position="247"/>
        <end position="376"/>
    </location>
</feature>
<name>A0ABQ6Z1Q0_9ENTE</name>
<dbReference type="InterPro" id="IPR003838">
    <property type="entry name" value="ABC3_permease_C"/>
</dbReference>
<dbReference type="InterPro" id="IPR038766">
    <property type="entry name" value="Membrane_comp_ABC_pdt"/>
</dbReference>
<dbReference type="Pfam" id="PF02687">
    <property type="entry name" value="FtsX"/>
    <property type="match status" value="2"/>
</dbReference>
<keyword evidence="4 7" id="KW-1133">Transmembrane helix</keyword>
<evidence type="ECO:0000256" key="3">
    <source>
        <dbReference type="ARBA" id="ARBA00022692"/>
    </source>
</evidence>
<feature type="transmembrane region" description="Helical" evidence="7">
    <location>
        <begin position="645"/>
        <end position="668"/>
    </location>
</feature>
<evidence type="ECO:0000256" key="6">
    <source>
        <dbReference type="SAM" id="Coils"/>
    </source>
</evidence>
<evidence type="ECO:0000256" key="4">
    <source>
        <dbReference type="ARBA" id="ARBA00022989"/>
    </source>
</evidence>
<reference evidence="10 11" key="1">
    <citation type="submission" date="2016-06" db="EMBL/GenBank/DDBJ databases">
        <title>Four novel species of enterococci isolated from chicken manure.</title>
        <authorList>
            <person name="Van Tyne D."/>
        </authorList>
    </citation>
    <scope>NUCLEOTIDE SEQUENCE [LARGE SCALE GENOMIC DNA]</scope>
    <source>
        <strain evidence="10 11">CU12B</strain>
    </source>
</reference>
<evidence type="ECO:0000259" key="8">
    <source>
        <dbReference type="Pfam" id="PF02687"/>
    </source>
</evidence>
<keyword evidence="6" id="KW-0175">Coiled coil</keyword>
<dbReference type="PANTHER" id="PTHR30287:SF1">
    <property type="entry name" value="INNER MEMBRANE PROTEIN"/>
    <property type="match status" value="1"/>
</dbReference>
<sequence length="1123" mass="126821">MKRRALLASSIREIIQSPARFFSILGIIFLGVAFFVGIGATGPDMLRSADNYYKKQHLADVTVISSLGFSKEDQAYLEEKEAIQQVDGQYMVDIQLADNNDVVRIFSYRENQLNQLKLDSGRLPKKDEIVLDSRVKGRYKLGDTLSLPTDQFTEKTVKIVGFITSPEFIDNSQRGNTTVGSGAIDYIAFLPEENFQMDDYVRLLISFKNVANVEAYSDTYDQRMSQNQEDLKHWLAPRKELRLQEIKETANKELAENRQQVNDGEKQLTEAEQQLQKAKEQLEAAELELNNGKETFANEIAAAKKEIQTREAQITQSETELHQKETLLTEKQREVDKQSGVLSANEDQLNQLSSQKEQLNTTLEQLKAANESYLELASLLADIDSLSEEELANRLEQIRTTLRIILTQLPASEEWSSQIDALLSQVTPETVTEVVQGLSYLGNAIQSQMSTLENSLAQLEAGIAELADGKAQLQAAQQQLDEGKMQIADGKQQLSEGKRQLAEGKQQLALEEEKGQTKLATAEAEWQQGKKEYETQLAEFKKRRDEELPKLKEAQQKLENEQKKLDALQPASYTYLDRESNPGYAEYQDNAKRISSIATVFPTIFFLIAALVSLTTMGRMIEEKRVEIGTLKALGYKNYEIAQKFLIYSLSAGLVGSLLGLIVGFYLFPTIIISAYGQLYNIKEFVTPWYLGYSLIGIVVALICTVGISLIALRVDLFSTPAMLLRPKAPKAGKRIWLEYITPIWNRVSFIQKVTMRNLFRYKSRMLMTIFGIAGCTAMILTGFGLKNSIADIVPVQFSNIWHYQGIVTFKDGEERSNYEQTVTNLKDYESRLAISSETLTVKGAQDITVYVPEATDQLAQFVSFNNRETNQHYPLKDNGAVINEKLATLTGAKVGDMLTLTDADNQEFTIEISAIAENYVGHFAYLSPTYYHQVFKKQPKFNTELLRFKQEQSKKEEQEVAKSLMAQENVINVSFLSDSSTALDETTGTLNIVVWVLIISAGLLAFIVLYNLNNINISERIRELSTIKVLGFYDKEVTMYIYRENILLTILGILVGLFTGQILHGYVLQTVEMDMIMFSPRIHMSSYFYASLITIVFTVVVGIVMYLKLKKVDMIEALKSNE</sequence>
<comment type="subcellular location">
    <subcellularLocation>
        <location evidence="1">Cell membrane</location>
        <topology evidence="1">Multi-pass membrane protein</topology>
    </subcellularLocation>
</comment>
<feature type="coiled-coil region" evidence="6">
    <location>
        <begin position="456"/>
        <end position="571"/>
    </location>
</feature>
<feature type="transmembrane region" description="Helical" evidence="7">
    <location>
        <begin position="21"/>
        <end position="40"/>
    </location>
</feature>
<dbReference type="Proteomes" id="UP000782705">
    <property type="component" value="Unassembled WGS sequence"/>
</dbReference>
<organism evidence="10 11">
    <name type="scientific">Candidatus Enterococcus willemsii</name>
    <dbReference type="NCBI Taxonomy" id="1857215"/>
    <lineage>
        <taxon>Bacteria</taxon>
        <taxon>Bacillati</taxon>
        <taxon>Bacillota</taxon>
        <taxon>Bacilli</taxon>
        <taxon>Lactobacillales</taxon>
        <taxon>Enterococcaceae</taxon>
        <taxon>Enterococcus</taxon>
    </lineage>
</organism>
<feature type="transmembrane region" description="Helical" evidence="7">
    <location>
        <begin position="1047"/>
        <end position="1068"/>
    </location>
</feature>
<dbReference type="EMBL" id="MAEL01000018">
    <property type="protein sequence ID" value="KAF1305266.1"/>
    <property type="molecule type" value="Genomic_DNA"/>
</dbReference>
<dbReference type="PANTHER" id="PTHR30287">
    <property type="entry name" value="MEMBRANE COMPONENT OF PREDICTED ABC SUPERFAMILY METABOLITE UPTAKE TRANSPORTER"/>
    <property type="match status" value="1"/>
</dbReference>
<keyword evidence="3 7" id="KW-0812">Transmembrane</keyword>
<evidence type="ECO:0000256" key="7">
    <source>
        <dbReference type="SAM" id="Phobius"/>
    </source>
</evidence>
<keyword evidence="11" id="KW-1185">Reference proteome</keyword>
<feature type="domain" description="ABC3 transporter permease C-terminal" evidence="8">
    <location>
        <begin position="600"/>
        <end position="713"/>
    </location>
</feature>
<evidence type="ECO:0000256" key="2">
    <source>
        <dbReference type="ARBA" id="ARBA00022475"/>
    </source>
</evidence>
<keyword evidence="5 7" id="KW-0472">Membrane</keyword>
<feature type="domain" description="ABC3 transporter permease C-terminal" evidence="8">
    <location>
        <begin position="997"/>
        <end position="1113"/>
    </location>
</feature>
<feature type="transmembrane region" description="Helical" evidence="7">
    <location>
        <begin position="1088"/>
        <end position="1108"/>
    </location>
</feature>
<feature type="transmembrane region" description="Helical" evidence="7">
    <location>
        <begin position="766"/>
        <end position="786"/>
    </location>
</feature>
<evidence type="ECO:0000259" key="9">
    <source>
        <dbReference type="Pfam" id="PF12704"/>
    </source>
</evidence>
<feature type="transmembrane region" description="Helical" evidence="7">
    <location>
        <begin position="993"/>
        <end position="1013"/>
    </location>
</feature>
<dbReference type="InterPro" id="IPR025857">
    <property type="entry name" value="MacB_PCD"/>
</dbReference>
<feature type="transmembrane region" description="Helical" evidence="7">
    <location>
        <begin position="594"/>
        <end position="615"/>
    </location>
</feature>
<accession>A0ABQ6Z1Q0</accession>
<dbReference type="Pfam" id="PF12704">
    <property type="entry name" value="MacB_PCD"/>
    <property type="match status" value="1"/>
</dbReference>